<sequence length="43" mass="4740">MFIFIILIIVSYVQGECSLDCGNDGGRCLETKIKDMPEICACP</sequence>
<name>A0A815U7W3_9BILA</name>
<evidence type="ECO:0000313" key="3">
    <source>
        <dbReference type="Proteomes" id="UP000663860"/>
    </source>
</evidence>
<evidence type="ECO:0000313" key="2">
    <source>
        <dbReference type="EMBL" id="CAF1512602.1"/>
    </source>
</evidence>
<reference evidence="2" key="1">
    <citation type="submission" date="2021-02" db="EMBL/GenBank/DDBJ databases">
        <authorList>
            <person name="Nowell W R."/>
        </authorList>
    </citation>
    <scope>NUCLEOTIDE SEQUENCE</scope>
</reference>
<feature type="signal peptide" evidence="1">
    <location>
        <begin position="1"/>
        <end position="15"/>
    </location>
</feature>
<feature type="non-terminal residue" evidence="2">
    <location>
        <position position="1"/>
    </location>
</feature>
<accession>A0A815U7W3</accession>
<feature type="chain" id="PRO_5032823337" evidence="1">
    <location>
        <begin position="16"/>
        <end position="43"/>
    </location>
</feature>
<evidence type="ECO:0000256" key="1">
    <source>
        <dbReference type="SAM" id="SignalP"/>
    </source>
</evidence>
<dbReference type="EMBL" id="CAJNOE010004437">
    <property type="protein sequence ID" value="CAF1512602.1"/>
    <property type="molecule type" value="Genomic_DNA"/>
</dbReference>
<keyword evidence="1" id="KW-0732">Signal</keyword>
<dbReference type="AlphaFoldDB" id="A0A815U7W3"/>
<organism evidence="2 3">
    <name type="scientific">Adineta steineri</name>
    <dbReference type="NCBI Taxonomy" id="433720"/>
    <lineage>
        <taxon>Eukaryota</taxon>
        <taxon>Metazoa</taxon>
        <taxon>Spiralia</taxon>
        <taxon>Gnathifera</taxon>
        <taxon>Rotifera</taxon>
        <taxon>Eurotatoria</taxon>
        <taxon>Bdelloidea</taxon>
        <taxon>Adinetida</taxon>
        <taxon>Adinetidae</taxon>
        <taxon>Adineta</taxon>
    </lineage>
</organism>
<dbReference type="Proteomes" id="UP000663860">
    <property type="component" value="Unassembled WGS sequence"/>
</dbReference>
<proteinExistence type="predicted"/>
<gene>
    <name evidence="2" type="ORF">IZO911_LOCUS45531</name>
</gene>
<comment type="caution">
    <text evidence="2">The sequence shown here is derived from an EMBL/GenBank/DDBJ whole genome shotgun (WGS) entry which is preliminary data.</text>
</comment>
<protein>
    <submittedName>
        <fullName evidence="2">Uncharacterized protein</fullName>
    </submittedName>
</protein>